<name>A0A975LC49_9ACTN</name>
<dbReference type="AlphaFoldDB" id="A0A975LC49"/>
<dbReference type="InterPro" id="IPR052019">
    <property type="entry name" value="F420H2_bilvrd_red/Heme_oxyg"/>
</dbReference>
<evidence type="ECO:0000259" key="2">
    <source>
        <dbReference type="Pfam" id="PF01243"/>
    </source>
</evidence>
<dbReference type="EMBL" id="CP074402">
    <property type="protein sequence ID" value="QVJ03264.1"/>
    <property type="molecule type" value="Genomic_DNA"/>
</dbReference>
<feature type="domain" description="Pyridoxamine 5'-phosphate oxidase N-terminal" evidence="2">
    <location>
        <begin position="16"/>
        <end position="128"/>
    </location>
</feature>
<dbReference type="SUPFAM" id="SSF50475">
    <property type="entry name" value="FMN-binding split barrel"/>
    <property type="match status" value="1"/>
</dbReference>
<protein>
    <submittedName>
        <fullName evidence="3">Pyridoxamine 5'-phosphate oxidase family protein</fullName>
    </submittedName>
</protein>
<dbReference type="Proteomes" id="UP000682416">
    <property type="component" value="Chromosome"/>
</dbReference>
<evidence type="ECO:0000313" key="4">
    <source>
        <dbReference type="Proteomes" id="UP000682416"/>
    </source>
</evidence>
<dbReference type="Pfam" id="PF01243">
    <property type="entry name" value="PNPOx_N"/>
    <property type="match status" value="1"/>
</dbReference>
<proteinExistence type="predicted"/>
<dbReference type="PANTHER" id="PTHR35176:SF1">
    <property type="entry name" value="F420H(2)-DEPENDENT BILIVERDIN REDUCTASE"/>
    <property type="match status" value="1"/>
</dbReference>
<keyword evidence="1" id="KW-0560">Oxidoreductase</keyword>
<dbReference type="InterPro" id="IPR011576">
    <property type="entry name" value="Pyridox_Oxase_N"/>
</dbReference>
<accession>A0A975LC49</accession>
<dbReference type="GO" id="GO:0070967">
    <property type="term" value="F:coenzyme F420 binding"/>
    <property type="evidence" value="ECO:0007669"/>
    <property type="project" value="TreeGrafter"/>
</dbReference>
<dbReference type="InterPro" id="IPR012349">
    <property type="entry name" value="Split_barrel_FMN-bd"/>
</dbReference>
<organism evidence="3 4">
    <name type="scientific">Nocardiopsis eucommiae</name>
    <dbReference type="NCBI Taxonomy" id="2831970"/>
    <lineage>
        <taxon>Bacteria</taxon>
        <taxon>Bacillati</taxon>
        <taxon>Actinomycetota</taxon>
        <taxon>Actinomycetes</taxon>
        <taxon>Streptosporangiales</taxon>
        <taxon>Nocardiopsidaceae</taxon>
        <taxon>Nocardiopsis</taxon>
    </lineage>
</organism>
<gene>
    <name evidence="3" type="ORF">KGD82_12735</name>
</gene>
<evidence type="ECO:0000313" key="3">
    <source>
        <dbReference type="EMBL" id="QVJ03264.1"/>
    </source>
</evidence>
<keyword evidence="4" id="KW-1185">Reference proteome</keyword>
<evidence type="ECO:0000256" key="1">
    <source>
        <dbReference type="ARBA" id="ARBA00023002"/>
    </source>
</evidence>
<dbReference type="Gene3D" id="2.30.110.10">
    <property type="entry name" value="Electron Transport, Fmn-binding Protein, Chain A"/>
    <property type="match status" value="1"/>
</dbReference>
<dbReference type="GO" id="GO:0016627">
    <property type="term" value="F:oxidoreductase activity, acting on the CH-CH group of donors"/>
    <property type="evidence" value="ECO:0007669"/>
    <property type="project" value="TreeGrafter"/>
</dbReference>
<dbReference type="PANTHER" id="PTHR35176">
    <property type="entry name" value="HEME OXYGENASE HI_0854-RELATED"/>
    <property type="match status" value="1"/>
</dbReference>
<dbReference type="RefSeq" id="WP_378740491.1">
    <property type="nucleotide sequence ID" value="NZ_CBDRIY010000013.1"/>
</dbReference>
<dbReference type="KEGG" id="nec:KGD82_12735"/>
<dbReference type="GO" id="GO:0005829">
    <property type="term" value="C:cytosol"/>
    <property type="evidence" value="ECO:0007669"/>
    <property type="project" value="TreeGrafter"/>
</dbReference>
<sequence>MQRESVLGETDPFLVFWGERHLCTLASPRADGSLHQVPVGVTYDPERHLARVISSATSFKVRNLEARPGSRVSVCQVDGRRWSTLEGEAWVSRDPAVVAEAVRRYASRYREPRANADRAVIEIVVKRVMGNVRPEREGIVP</sequence>
<reference evidence="3" key="1">
    <citation type="submission" date="2021-05" db="EMBL/GenBank/DDBJ databases">
        <authorList>
            <person name="Kaiqin L."/>
            <person name="Jian G."/>
        </authorList>
    </citation>
    <scope>NUCLEOTIDE SEQUENCE</scope>
    <source>
        <strain evidence="3">HDS5</strain>
    </source>
</reference>